<evidence type="ECO:0000313" key="4">
    <source>
        <dbReference type="Proteomes" id="UP001595892"/>
    </source>
</evidence>
<keyword evidence="2" id="KW-0472">Membrane</keyword>
<keyword evidence="2" id="KW-1133">Transmembrane helix</keyword>
<gene>
    <name evidence="3" type="ORF">ACFO3Q_15020</name>
</gene>
<feature type="region of interest" description="Disordered" evidence="1">
    <location>
        <begin position="122"/>
        <end position="149"/>
    </location>
</feature>
<keyword evidence="4" id="KW-1185">Reference proteome</keyword>
<accession>A0ABV9NPC9</accession>
<name>A0ABV9NPC9_9GAMM</name>
<proteinExistence type="predicted"/>
<evidence type="ECO:0008006" key="5">
    <source>
        <dbReference type="Google" id="ProtNLM"/>
    </source>
</evidence>
<dbReference type="Proteomes" id="UP001595892">
    <property type="component" value="Unassembled WGS sequence"/>
</dbReference>
<comment type="caution">
    <text evidence="3">The sequence shown here is derived from an EMBL/GenBank/DDBJ whole genome shotgun (WGS) entry which is preliminary data.</text>
</comment>
<dbReference type="RefSeq" id="WP_024889525.1">
    <property type="nucleotide sequence ID" value="NZ_JBHSGG010000043.1"/>
</dbReference>
<dbReference type="EMBL" id="JBHSGG010000043">
    <property type="protein sequence ID" value="MFC4729479.1"/>
    <property type="molecule type" value="Genomic_DNA"/>
</dbReference>
<organism evidence="3 4">
    <name type="scientific">Coralloluteibacterium thermophilum</name>
    <dbReference type="NCBI Taxonomy" id="2707049"/>
    <lineage>
        <taxon>Bacteria</taxon>
        <taxon>Pseudomonadati</taxon>
        <taxon>Pseudomonadota</taxon>
        <taxon>Gammaproteobacteria</taxon>
        <taxon>Lysobacterales</taxon>
        <taxon>Lysobacteraceae</taxon>
        <taxon>Coralloluteibacterium</taxon>
    </lineage>
</organism>
<reference evidence="4" key="1">
    <citation type="journal article" date="2019" name="Int. J. Syst. Evol. Microbiol.">
        <title>The Global Catalogue of Microorganisms (GCM) 10K type strain sequencing project: providing services to taxonomists for standard genome sequencing and annotation.</title>
        <authorList>
            <consortium name="The Broad Institute Genomics Platform"/>
            <consortium name="The Broad Institute Genome Sequencing Center for Infectious Disease"/>
            <person name="Wu L."/>
            <person name="Ma J."/>
        </authorList>
    </citation>
    <scope>NUCLEOTIDE SEQUENCE [LARGE SCALE GENOMIC DNA]</scope>
    <source>
        <strain evidence="4">CGMCC 1.13574</strain>
    </source>
</reference>
<evidence type="ECO:0000256" key="1">
    <source>
        <dbReference type="SAM" id="MobiDB-lite"/>
    </source>
</evidence>
<feature type="region of interest" description="Disordered" evidence="1">
    <location>
        <begin position="64"/>
        <end position="85"/>
    </location>
</feature>
<protein>
    <recommendedName>
        <fullName evidence="5">Secreted protein</fullName>
    </recommendedName>
</protein>
<keyword evidence="2" id="KW-0812">Transmembrane</keyword>
<sequence>MTPTMPGTAYPRRATLLRVAAVTWVLLISTGVVVNHVTLTKLADTAEASTVDTQIAALEQRLAELSQDSEQSRTRPPAVPQARYDADRQALDRRLSALEQSLGDRSADAALQAMQARIERLEARPTARPAPRPATAPGTAPATPPKPVEPPFRVMGAELRAGERFLSILPAESSALNQARLLRPDEEEAGWRLTAIEGDIAVFQHGTETRRLTVPAR</sequence>
<evidence type="ECO:0000313" key="3">
    <source>
        <dbReference type="EMBL" id="MFC4729479.1"/>
    </source>
</evidence>
<feature type="transmembrane region" description="Helical" evidence="2">
    <location>
        <begin position="15"/>
        <end position="34"/>
    </location>
</feature>
<evidence type="ECO:0000256" key="2">
    <source>
        <dbReference type="SAM" id="Phobius"/>
    </source>
</evidence>